<keyword evidence="3" id="KW-1185">Reference proteome</keyword>
<feature type="compositionally biased region" description="Polar residues" evidence="1">
    <location>
        <begin position="71"/>
        <end position="82"/>
    </location>
</feature>
<reference evidence="2" key="1">
    <citation type="journal article" date="2021" name="Nat. Commun.">
        <title>Genetic determinants of endophytism in the Arabidopsis root mycobiome.</title>
        <authorList>
            <person name="Mesny F."/>
            <person name="Miyauchi S."/>
            <person name="Thiergart T."/>
            <person name="Pickel B."/>
            <person name="Atanasova L."/>
            <person name="Karlsson M."/>
            <person name="Huettel B."/>
            <person name="Barry K.W."/>
            <person name="Haridas S."/>
            <person name="Chen C."/>
            <person name="Bauer D."/>
            <person name="Andreopoulos W."/>
            <person name="Pangilinan J."/>
            <person name="LaButti K."/>
            <person name="Riley R."/>
            <person name="Lipzen A."/>
            <person name="Clum A."/>
            <person name="Drula E."/>
            <person name="Henrissat B."/>
            <person name="Kohler A."/>
            <person name="Grigoriev I.V."/>
            <person name="Martin F.M."/>
            <person name="Hacquard S."/>
        </authorList>
    </citation>
    <scope>NUCLEOTIDE SEQUENCE</scope>
    <source>
        <strain evidence="2">MPI-CAGE-AT-0021</strain>
    </source>
</reference>
<gene>
    <name evidence="2" type="ORF">B0J13DRAFT_278845</name>
</gene>
<feature type="region of interest" description="Disordered" evidence="1">
    <location>
        <begin position="15"/>
        <end position="82"/>
    </location>
</feature>
<evidence type="ECO:0000313" key="2">
    <source>
        <dbReference type="EMBL" id="KAH7149930.1"/>
    </source>
</evidence>
<comment type="caution">
    <text evidence="2">The sequence shown here is derived from an EMBL/GenBank/DDBJ whole genome shotgun (WGS) entry which is preliminary data.</text>
</comment>
<organism evidence="2 3">
    <name type="scientific">Dactylonectria estremocensis</name>
    <dbReference type="NCBI Taxonomy" id="1079267"/>
    <lineage>
        <taxon>Eukaryota</taxon>
        <taxon>Fungi</taxon>
        <taxon>Dikarya</taxon>
        <taxon>Ascomycota</taxon>
        <taxon>Pezizomycotina</taxon>
        <taxon>Sordariomycetes</taxon>
        <taxon>Hypocreomycetidae</taxon>
        <taxon>Hypocreales</taxon>
        <taxon>Nectriaceae</taxon>
        <taxon>Dactylonectria</taxon>
    </lineage>
</organism>
<sequence length="252" mass="28435">MKRCFPSRSRQMWNRISPHAEPDRVSNKLPLFCTHQKRPNSGKICRKPEKRNRKNTKENETRQIDRVELPSSDQRGQNSSAPRQLVIGKKVVTVTVTSDGQGLQRLQLPVRLLFERRRSPKEGFRPPTRHVLGAGLSRSRLVQGVASAAEFPKRVTETGASHVDRAGRYTLRESRKSVSLPMRLSLLADSPHTLRLGHENNGDAGEAHFPGDISDSGLQPWLNALRCTRLSSPQLGHVRRSRRERESTAVVP</sequence>
<dbReference type="EMBL" id="JAGMUU010000006">
    <property type="protein sequence ID" value="KAH7149930.1"/>
    <property type="molecule type" value="Genomic_DNA"/>
</dbReference>
<evidence type="ECO:0000256" key="1">
    <source>
        <dbReference type="SAM" id="MobiDB-lite"/>
    </source>
</evidence>
<feature type="compositionally biased region" description="Basic and acidic residues" evidence="1">
    <location>
        <begin position="55"/>
        <end position="68"/>
    </location>
</feature>
<dbReference type="Proteomes" id="UP000717696">
    <property type="component" value="Unassembled WGS sequence"/>
</dbReference>
<dbReference type="AlphaFoldDB" id="A0A9P9JBC5"/>
<name>A0A9P9JBC5_9HYPO</name>
<accession>A0A9P9JBC5</accession>
<evidence type="ECO:0000313" key="3">
    <source>
        <dbReference type="Proteomes" id="UP000717696"/>
    </source>
</evidence>
<feature type="compositionally biased region" description="Basic residues" evidence="1">
    <location>
        <begin position="35"/>
        <end position="54"/>
    </location>
</feature>
<proteinExistence type="predicted"/>
<protein>
    <submittedName>
        <fullName evidence="2">Uncharacterized protein</fullName>
    </submittedName>
</protein>